<dbReference type="Pfam" id="PF10825">
    <property type="entry name" value="DUF2752"/>
    <property type="match status" value="1"/>
</dbReference>
<dbReference type="EMBL" id="CP029188">
    <property type="protein sequence ID" value="AWI27949.1"/>
    <property type="molecule type" value="Genomic_DNA"/>
</dbReference>
<evidence type="ECO:0000313" key="3">
    <source>
        <dbReference type="EMBL" id="AWI27949.1"/>
    </source>
</evidence>
<organism evidence="3 4">
    <name type="scientific">Streptomyces tirandamycinicus</name>
    <dbReference type="NCBI Taxonomy" id="2174846"/>
    <lineage>
        <taxon>Bacteria</taxon>
        <taxon>Bacillati</taxon>
        <taxon>Actinomycetota</taxon>
        <taxon>Actinomycetes</taxon>
        <taxon>Kitasatosporales</taxon>
        <taxon>Streptomycetaceae</taxon>
        <taxon>Streptomyces</taxon>
    </lineage>
</organism>
<dbReference type="InterPro" id="IPR021215">
    <property type="entry name" value="DUF2752"/>
</dbReference>
<feature type="compositionally biased region" description="Pro residues" evidence="1">
    <location>
        <begin position="39"/>
        <end position="51"/>
    </location>
</feature>
<dbReference type="KEGG" id="stir:DDW44_03455"/>
<dbReference type="Proteomes" id="UP000244900">
    <property type="component" value="Chromosome"/>
</dbReference>
<protein>
    <recommendedName>
        <fullName evidence="5">DUF2752 domain-containing protein</fullName>
    </recommendedName>
</protein>
<feature type="region of interest" description="Disordered" evidence="1">
    <location>
        <begin position="1"/>
        <end position="52"/>
    </location>
</feature>
<sequence length="179" mass="18369">MNRGVEARAATPVPGPSPTAAAGPEPAPADPPGHHHRGPAPPPPHRPPPPYRRLAAPLAAMAAVAGAFAYVGAVDPNEPGHYPVCPLLRFTGIYCPGCGGLRSAHAFVHGELGTALGANALAVAGFLLFAVFWAVWLVRAAAAKPVRITLGPGWWWGLGAILAVFTIVRNLPFGSGLVP</sequence>
<dbReference type="OrthoDB" id="5966662at2"/>
<accession>A0A2S1SNG4</accession>
<evidence type="ECO:0000313" key="4">
    <source>
        <dbReference type="Proteomes" id="UP000244900"/>
    </source>
</evidence>
<feature type="transmembrane region" description="Helical" evidence="2">
    <location>
        <begin position="54"/>
        <end position="73"/>
    </location>
</feature>
<evidence type="ECO:0008006" key="5">
    <source>
        <dbReference type="Google" id="ProtNLM"/>
    </source>
</evidence>
<gene>
    <name evidence="3" type="ORF">DDW44_03455</name>
</gene>
<keyword evidence="4" id="KW-1185">Reference proteome</keyword>
<evidence type="ECO:0000256" key="1">
    <source>
        <dbReference type="SAM" id="MobiDB-lite"/>
    </source>
</evidence>
<feature type="transmembrane region" description="Helical" evidence="2">
    <location>
        <begin position="120"/>
        <end position="142"/>
    </location>
</feature>
<evidence type="ECO:0000256" key="2">
    <source>
        <dbReference type="SAM" id="Phobius"/>
    </source>
</evidence>
<keyword evidence="2" id="KW-0812">Transmembrane</keyword>
<keyword evidence="2" id="KW-0472">Membrane</keyword>
<feature type="transmembrane region" description="Helical" evidence="2">
    <location>
        <begin position="154"/>
        <end position="173"/>
    </location>
</feature>
<keyword evidence="2" id="KW-1133">Transmembrane helix</keyword>
<dbReference type="AlphaFoldDB" id="A0A2S1SNG4"/>
<dbReference type="RefSeq" id="WP_108905490.1">
    <property type="nucleotide sequence ID" value="NZ_CP029188.1"/>
</dbReference>
<reference evidence="3 4" key="1">
    <citation type="submission" date="2018-05" db="EMBL/GenBank/DDBJ databases">
        <title>Complete genome sequence of sponge-derived Streptomyces sp. HNM0039.</title>
        <authorList>
            <person name="Huang X."/>
            <person name="Zhou S."/>
        </authorList>
    </citation>
    <scope>NUCLEOTIDE SEQUENCE [LARGE SCALE GENOMIC DNA]</scope>
    <source>
        <strain evidence="3 4">HNM0039</strain>
    </source>
</reference>
<proteinExistence type="predicted"/>
<name>A0A2S1SNG4_9ACTN</name>